<proteinExistence type="predicted"/>
<evidence type="ECO:0000313" key="3">
    <source>
        <dbReference type="Proteomes" id="UP000291236"/>
    </source>
</evidence>
<organism evidence="2 3">
    <name type="scientific">Fluviispira sanaruensis</name>
    <dbReference type="NCBI Taxonomy" id="2493639"/>
    <lineage>
        <taxon>Bacteria</taxon>
        <taxon>Pseudomonadati</taxon>
        <taxon>Bdellovibrionota</taxon>
        <taxon>Oligoflexia</taxon>
        <taxon>Silvanigrellales</taxon>
        <taxon>Silvanigrellaceae</taxon>
        <taxon>Fluviispira</taxon>
    </lineage>
</organism>
<dbReference type="EMBL" id="AP019368">
    <property type="protein sequence ID" value="BBH52932.1"/>
    <property type="molecule type" value="Genomic_DNA"/>
</dbReference>
<evidence type="ECO:0000259" key="1">
    <source>
        <dbReference type="Pfam" id="PF07238"/>
    </source>
</evidence>
<dbReference type="InterPro" id="IPR009875">
    <property type="entry name" value="PilZ_domain"/>
</dbReference>
<evidence type="ECO:0000313" key="2">
    <source>
        <dbReference type="EMBL" id="BBH52932.1"/>
    </source>
</evidence>
<reference evidence="2 3" key="1">
    <citation type="submission" date="2018-12" db="EMBL/GenBank/DDBJ databases">
        <title>Rubrispira sanarue gen. nov., sp., nov., a member of the order Silvanigrellales, isolated from a brackish lake in Hamamatsu Japan.</title>
        <authorList>
            <person name="Maejima Y."/>
            <person name="Iino T."/>
            <person name="Muraguchi Y."/>
            <person name="Fukuda K."/>
            <person name="Nojiri H."/>
            <person name="Ohkuma M."/>
            <person name="Moriuchi R."/>
            <person name="Dohra H."/>
            <person name="Kimbara K."/>
            <person name="Shintani M."/>
        </authorList>
    </citation>
    <scope>NUCLEOTIDE SEQUENCE [LARGE SCALE GENOMIC DNA]</scope>
    <source>
        <strain evidence="2 3">RF1110005</strain>
    </source>
</reference>
<dbReference type="GO" id="GO:0035438">
    <property type="term" value="F:cyclic-di-GMP binding"/>
    <property type="evidence" value="ECO:0007669"/>
    <property type="project" value="InterPro"/>
</dbReference>
<dbReference type="Pfam" id="PF07238">
    <property type="entry name" value="PilZ"/>
    <property type="match status" value="1"/>
</dbReference>
<keyword evidence="3" id="KW-1185">Reference proteome</keyword>
<dbReference type="AlphaFoldDB" id="A0A4P2VVJ0"/>
<dbReference type="Proteomes" id="UP000291236">
    <property type="component" value="Chromosome"/>
</dbReference>
<protein>
    <recommendedName>
        <fullName evidence="1">PilZ domain-containing protein</fullName>
    </recommendedName>
</protein>
<accession>A0A4P2VVJ0</accession>
<feature type="domain" description="PilZ" evidence="1">
    <location>
        <begin position="7"/>
        <end position="93"/>
    </location>
</feature>
<name>A0A4P2VVJ0_FLUSA</name>
<dbReference type="OrthoDB" id="5295037at2"/>
<gene>
    <name evidence="2" type="ORF">JCM31447_13750</name>
</gene>
<dbReference type="KEGG" id="sbf:JCM31447_13750"/>
<dbReference type="Gene3D" id="2.40.10.220">
    <property type="entry name" value="predicted glycosyltransferase like domains"/>
    <property type="match status" value="1"/>
</dbReference>
<sequence length="141" mass="16399">MSEDAPKRKEPRYSTAIVIEVRTAKWNPFKKTKAILLDLSWNGFKLEFVKKVHLKNGNELLLKIPIEQFQIDNSKMLKLKVTVKWFDEELQRTGGFYIHPKGEHAIVLEKLIQKLAKLRQTEDELIQGSETNLSHDNEKAS</sequence>
<dbReference type="RefSeq" id="WP_130607833.1">
    <property type="nucleotide sequence ID" value="NZ_AP019368.1"/>
</dbReference>